<evidence type="ECO:0000313" key="4">
    <source>
        <dbReference type="Proteomes" id="UP000008037"/>
    </source>
</evidence>
<organism evidence="3 4">
    <name type="scientific">Nitrososphaera gargensis (strain Ga9.2)</name>
    <dbReference type="NCBI Taxonomy" id="1237085"/>
    <lineage>
        <taxon>Archaea</taxon>
        <taxon>Nitrososphaerota</taxon>
        <taxon>Nitrososphaeria</taxon>
        <taxon>Nitrososphaerales</taxon>
        <taxon>Nitrososphaeraceae</taxon>
        <taxon>Nitrososphaera</taxon>
    </lineage>
</organism>
<feature type="domain" description="Cas12f1-like TNB" evidence="2">
    <location>
        <begin position="46"/>
        <end position="107"/>
    </location>
</feature>
<protein>
    <submittedName>
        <fullName evidence="3">Putative transposase, IS605 OrfB family</fullName>
    </submittedName>
</protein>
<keyword evidence="1" id="KW-0238">DNA-binding</keyword>
<dbReference type="Pfam" id="PF07282">
    <property type="entry name" value="Cas12f1-like_TNB"/>
    <property type="match status" value="1"/>
</dbReference>
<gene>
    <name evidence="3" type="ordered locus">Ngar_c01190</name>
</gene>
<dbReference type="HOGENOM" id="CLU_032903_9_3_2"/>
<name>K0ILG7_NITGG</name>
<evidence type="ECO:0000313" key="3">
    <source>
        <dbReference type="EMBL" id="AFU57069.1"/>
    </source>
</evidence>
<proteinExistence type="predicted"/>
<reference evidence="3 4" key="1">
    <citation type="journal article" date="2012" name="Environ. Microbiol.">
        <title>The genome of the ammonia-oxidizing Candidatus Nitrososphaera gargensis: insights into metabolic versatility and environmental adaptations.</title>
        <authorList>
            <person name="Spang A."/>
            <person name="Poehlein A."/>
            <person name="Offre P."/>
            <person name="Zumbragel S."/>
            <person name="Haider S."/>
            <person name="Rychlik N."/>
            <person name="Nowka B."/>
            <person name="Schmeisser C."/>
            <person name="Lebedeva E.V."/>
            <person name="Rattei T."/>
            <person name="Bohm C."/>
            <person name="Schmid M."/>
            <person name="Galushko A."/>
            <person name="Hatzenpichler R."/>
            <person name="Weinmaier T."/>
            <person name="Daniel R."/>
            <person name="Schleper C."/>
            <person name="Spieck E."/>
            <person name="Streit W."/>
            <person name="Wagner M."/>
        </authorList>
    </citation>
    <scope>NUCLEOTIDE SEQUENCE [LARGE SCALE GENOMIC DNA]</scope>
    <source>
        <strain evidence="4">Ga9.2</strain>
    </source>
</reference>
<sequence length="116" mass="13660">MQDFLHKISRYYADRYDIIVLFLERLCTPNLVRNHRVAKHILDSGWRTFKQSLKYKAKMVLEVNPKNTSIDCSKCGNKVPKTLAVKTHRCDRCHIAIDRDYNASRNIKNRKTCNCC</sequence>
<evidence type="ECO:0000259" key="2">
    <source>
        <dbReference type="Pfam" id="PF07282"/>
    </source>
</evidence>
<dbReference type="GO" id="GO:0003677">
    <property type="term" value="F:DNA binding"/>
    <property type="evidence" value="ECO:0007669"/>
    <property type="project" value="UniProtKB-KW"/>
</dbReference>
<dbReference type="RefSeq" id="WP_015017642.1">
    <property type="nucleotide sequence ID" value="NC_018719.1"/>
</dbReference>
<dbReference type="InParanoid" id="K0ILG7"/>
<dbReference type="KEGG" id="nga:Ngar_c01190"/>
<dbReference type="AlphaFoldDB" id="K0ILG7"/>
<keyword evidence="4" id="KW-1185">Reference proteome</keyword>
<dbReference type="InterPro" id="IPR010095">
    <property type="entry name" value="Cas12f1-like_TNB"/>
</dbReference>
<dbReference type="STRING" id="1237085.Ngar_c01190"/>
<dbReference type="Proteomes" id="UP000008037">
    <property type="component" value="Chromosome"/>
</dbReference>
<evidence type="ECO:0000256" key="1">
    <source>
        <dbReference type="ARBA" id="ARBA00023125"/>
    </source>
</evidence>
<accession>K0ILG7</accession>
<dbReference type="BioCyc" id="CNIT1237085:G1324-119-MONOMER"/>
<dbReference type="GeneID" id="87023396"/>
<dbReference type="EMBL" id="CP002408">
    <property type="protein sequence ID" value="AFU57069.1"/>
    <property type="molecule type" value="Genomic_DNA"/>
</dbReference>